<dbReference type="Gene3D" id="3.50.50.60">
    <property type="entry name" value="FAD/NAD(P)-binding domain"/>
    <property type="match status" value="2"/>
</dbReference>
<dbReference type="Pfam" id="PF02852">
    <property type="entry name" value="Pyr_redox_dim"/>
    <property type="match status" value="1"/>
</dbReference>
<keyword evidence="4" id="KW-0274">FAD</keyword>
<feature type="domain" description="FAD/NAD(P)-binding" evidence="6">
    <location>
        <begin position="5"/>
        <end position="317"/>
    </location>
</feature>
<dbReference type="Proteomes" id="UP001180087">
    <property type="component" value="Chromosome"/>
</dbReference>
<dbReference type="InterPro" id="IPR016156">
    <property type="entry name" value="FAD/NAD-linked_Rdtase_dimer_sf"/>
</dbReference>
<name>A0ABY9KXE8_9BACI</name>
<dbReference type="SUPFAM" id="SSF55424">
    <property type="entry name" value="FAD/NAD-linked reductases, dimerisation (C-terminal) domain"/>
    <property type="match status" value="1"/>
</dbReference>
<evidence type="ECO:0000313" key="8">
    <source>
        <dbReference type="Proteomes" id="UP001180087"/>
    </source>
</evidence>
<evidence type="ECO:0000256" key="2">
    <source>
        <dbReference type="ARBA" id="ARBA00007532"/>
    </source>
</evidence>
<dbReference type="SUPFAM" id="SSF51905">
    <property type="entry name" value="FAD/NAD(P)-binding domain"/>
    <property type="match status" value="1"/>
</dbReference>
<organism evidence="7 8">
    <name type="scientific">Aciduricibacillus chroicocephali</name>
    <dbReference type="NCBI Taxonomy" id="3054939"/>
    <lineage>
        <taxon>Bacteria</taxon>
        <taxon>Bacillati</taxon>
        <taxon>Bacillota</taxon>
        <taxon>Bacilli</taxon>
        <taxon>Bacillales</taxon>
        <taxon>Bacillaceae</taxon>
        <taxon>Aciduricibacillus</taxon>
    </lineage>
</organism>
<sequence>MTERYDAIIIGSGPAGSQAAAELGRRNWKVAIIEEDGFGGTCPLRGCNPKKIMAAVTEFVTKNAQLQGAGLVSDTRIDWKELIQYKRKFIEPVPKAKEKSLRQQGVETIHGKASFVNDKTIRVAGRELMSEKILIATGAKPAKLPIDGLEHLATSDDFLELETLPKRLIFIGGGYISFEFAHIAARSGADVTILQRGDRVLEGFEHDFVDILVKESEKIGIRVECGQSAKRVEKVDGGYKVITETGDTEAEWEGDLVIAAAGRSPNIDELNLEDAKVKYDKSGIIVNPFMQSTTNPYVYSAGDVASTGAPQLTPIAGYDASVVIENWIRGNERKTVYQDIPSVVFTYPALGEVGMSVAEAKEKGSRVKINEYDLSNWFSYKIVNDQAARAKVIINRATGEILGAHIISGEADQLINMFALCIQLKIKAEDIRKVIYAFPSPGSDMQSLTAE</sequence>
<evidence type="ECO:0000256" key="3">
    <source>
        <dbReference type="ARBA" id="ARBA00022630"/>
    </source>
</evidence>
<comment type="cofactor">
    <cofactor evidence="1">
        <name>FAD</name>
        <dbReference type="ChEBI" id="CHEBI:57692"/>
    </cofactor>
</comment>
<dbReference type="RefSeq" id="WP_348029252.1">
    <property type="nucleotide sequence ID" value="NZ_CP129113.1"/>
</dbReference>
<evidence type="ECO:0000313" key="7">
    <source>
        <dbReference type="EMBL" id="WLV25463.1"/>
    </source>
</evidence>
<protein>
    <submittedName>
        <fullName evidence="7">NAD(P)/FAD-dependent oxidoreductase</fullName>
        <ecNumber evidence="7">1.-.-.-</ecNumber>
    </submittedName>
</protein>
<gene>
    <name evidence="7" type="ORF">QR721_04430</name>
</gene>
<dbReference type="Pfam" id="PF07992">
    <property type="entry name" value="Pyr_redox_2"/>
    <property type="match status" value="1"/>
</dbReference>
<evidence type="ECO:0000256" key="1">
    <source>
        <dbReference type="ARBA" id="ARBA00001974"/>
    </source>
</evidence>
<dbReference type="PANTHER" id="PTHR43014:SF5">
    <property type="entry name" value="GLUTATHIONE REDUCTASE (NADPH)"/>
    <property type="match status" value="1"/>
</dbReference>
<keyword evidence="8" id="KW-1185">Reference proteome</keyword>
<dbReference type="PANTHER" id="PTHR43014">
    <property type="entry name" value="MERCURIC REDUCTASE"/>
    <property type="match status" value="1"/>
</dbReference>
<dbReference type="InterPro" id="IPR001100">
    <property type="entry name" value="Pyr_nuc-diS_OxRdtase"/>
</dbReference>
<keyword evidence="3" id="KW-0285">Flavoprotein</keyword>
<dbReference type="PIRSF" id="PIRSF000350">
    <property type="entry name" value="Mercury_reductase_MerA"/>
    <property type="match status" value="1"/>
</dbReference>
<evidence type="ECO:0000259" key="5">
    <source>
        <dbReference type="Pfam" id="PF02852"/>
    </source>
</evidence>
<dbReference type="PRINTS" id="PR00368">
    <property type="entry name" value="FADPNR"/>
</dbReference>
<dbReference type="InterPro" id="IPR036188">
    <property type="entry name" value="FAD/NAD-bd_sf"/>
</dbReference>
<dbReference type="InterPro" id="IPR023753">
    <property type="entry name" value="FAD/NAD-binding_dom"/>
</dbReference>
<dbReference type="PRINTS" id="PR00411">
    <property type="entry name" value="PNDRDTASEI"/>
</dbReference>
<comment type="similarity">
    <text evidence="2">Belongs to the class-I pyridine nucleotide-disulfide oxidoreductase family.</text>
</comment>
<feature type="domain" description="Pyridine nucleotide-disulphide oxidoreductase dimerisation" evidence="5">
    <location>
        <begin position="340"/>
        <end position="440"/>
    </location>
</feature>
<dbReference type="EC" id="1.-.-.-" evidence="7"/>
<accession>A0ABY9KXE8</accession>
<evidence type="ECO:0000256" key="4">
    <source>
        <dbReference type="ARBA" id="ARBA00022827"/>
    </source>
</evidence>
<keyword evidence="7" id="KW-0560">Oxidoreductase</keyword>
<dbReference type="EMBL" id="CP129113">
    <property type="protein sequence ID" value="WLV25463.1"/>
    <property type="molecule type" value="Genomic_DNA"/>
</dbReference>
<proteinExistence type="inferred from homology"/>
<dbReference type="Gene3D" id="3.30.390.30">
    <property type="match status" value="1"/>
</dbReference>
<evidence type="ECO:0000259" key="6">
    <source>
        <dbReference type="Pfam" id="PF07992"/>
    </source>
</evidence>
<reference evidence="7" key="1">
    <citation type="submission" date="2023-06" db="EMBL/GenBank/DDBJ databases">
        <title>A Treasure from Seagulls: Isolation and Description of Aciduricobacillus qingdaonensis gen. nov., sp. nov., a Rare Obligately Uric Acid-utilizing Member in the Family Bacillaceae.</title>
        <authorList>
            <person name="Liu W."/>
            <person name="Wang B."/>
        </authorList>
    </citation>
    <scope>NUCLEOTIDE SEQUENCE</scope>
    <source>
        <strain evidence="7">44XB</strain>
    </source>
</reference>
<dbReference type="GO" id="GO:0016491">
    <property type="term" value="F:oxidoreductase activity"/>
    <property type="evidence" value="ECO:0007669"/>
    <property type="project" value="UniProtKB-KW"/>
</dbReference>
<dbReference type="InterPro" id="IPR004099">
    <property type="entry name" value="Pyr_nucl-diS_OxRdtase_dimer"/>
</dbReference>